<dbReference type="Proteomes" id="UP000223034">
    <property type="component" value="Segment"/>
</dbReference>
<name>A0A1V0DZT0_9CAUD</name>
<evidence type="ECO:0000313" key="1">
    <source>
        <dbReference type="EMBL" id="ARB06943.1"/>
    </source>
</evidence>
<evidence type="ECO:0000313" key="2">
    <source>
        <dbReference type="Proteomes" id="UP000223034"/>
    </source>
</evidence>
<reference evidence="1 2" key="1">
    <citation type="submission" date="2017-02" db="EMBL/GenBank/DDBJ databases">
        <title>Complete genome sequence of new bacteriophage phiLLS.</title>
        <authorList>
            <person name="Rubi-Rangel L."/>
            <person name="Amarillas L."/>
            <person name="Carrillo H."/>
            <person name="Leon-Felix J."/>
        </authorList>
    </citation>
    <scope>NUCLEOTIDE SEQUENCE [LARGE SCALE GENOMIC DNA]</scope>
</reference>
<gene>
    <name evidence="1" type="ORF">lls_115</name>
</gene>
<dbReference type="EMBL" id="KY677846">
    <property type="protein sequence ID" value="ARB06943.1"/>
    <property type="molecule type" value="Genomic_DNA"/>
</dbReference>
<protein>
    <submittedName>
        <fullName evidence="1">Uncharacterized protein</fullName>
    </submittedName>
</protein>
<proteinExistence type="predicted"/>
<organism evidence="1 2">
    <name type="scientific">Escherichia phage phiLLS</name>
    <dbReference type="NCBI Taxonomy" id="1965465"/>
    <lineage>
        <taxon>Viruses</taxon>
        <taxon>Duplodnaviria</taxon>
        <taxon>Heunggongvirae</taxon>
        <taxon>Uroviricota</taxon>
        <taxon>Caudoviricetes</taxon>
        <taxon>Demerecviridae</taxon>
        <taxon>Markadamsvirinae</taxon>
        <taxon>Tequintavirus</taxon>
        <taxon>Tequintavirus LLS</taxon>
    </lineage>
</organism>
<accession>A0A1V0DZT0</accession>
<sequence>MVNNFTNSRGQDLIVLAFYVFKELQMQVYVLTRDINEYNQDGEYFVKVFAEKPSKQQLLDAGVPEDQAKCLLQDKEFTGDAYECFYLNCETI</sequence>
<keyword evidence="2" id="KW-1185">Reference proteome</keyword>